<dbReference type="InterPro" id="IPR050288">
    <property type="entry name" value="Cellulose_deg_GH3"/>
</dbReference>
<dbReference type="InterPro" id="IPR001764">
    <property type="entry name" value="Glyco_hydro_3_N"/>
</dbReference>
<proteinExistence type="inferred from homology"/>
<dbReference type="Gene3D" id="3.20.20.300">
    <property type="entry name" value="Glycoside hydrolase, family 3, N-terminal domain"/>
    <property type="match status" value="1"/>
</dbReference>
<dbReference type="SUPFAM" id="SSF52279">
    <property type="entry name" value="Beta-D-glucan exohydrolase, C-terminal domain"/>
    <property type="match status" value="1"/>
</dbReference>
<evidence type="ECO:0000256" key="10">
    <source>
        <dbReference type="ARBA" id="ARBA00023326"/>
    </source>
</evidence>
<dbReference type="InterPro" id="IPR017853">
    <property type="entry name" value="GH"/>
</dbReference>
<dbReference type="GO" id="GO:0008422">
    <property type="term" value="F:beta-glucosidase activity"/>
    <property type="evidence" value="ECO:0007669"/>
    <property type="project" value="UniProtKB-EC"/>
</dbReference>
<evidence type="ECO:0000256" key="6">
    <source>
        <dbReference type="ARBA" id="ARBA00023001"/>
    </source>
</evidence>
<sequence length="687" mass="74561">MKGLCVGNIPAIEPVDGRGWPGLCLEDSPLGVRAADYVTAFPAGINAAATWNRRLIRLRGVSIGREHAGKGVNVALGPMMNMMRLPQAGRNWEGFGADPFLTGEAAYETILGIQSAGVQACAKHFINNEQEHNRTMSSSDVDDRTQHEIYAHPFLRSVMAGVTSFMCSINLVNDTHGCENEKMLNDVLKREFAFQGYVMSDWFVTTSTLSAVAGLDMTMPGDITVDSDGLGSGGSYFGSNLTAMTNNGTIPLSRVNDMATRILAGWYLVGQDGSSYPHVNFNSWLPDDEATNGRVDVQDDHYKVVREIGAASTVLLKNNRGALPLKKPRSLVLIGNDAGPGKAGPNQFTFQAGSDGILAMGWGSGLTANLTNNNQPLEAIQARARKDRTSVSWLLDNFDLPTAGNIAIRKSAALVFINSDSGEDIVSVDGNDGDRNNLTAWHGGDDLVLAVAAQNNNTIVVVHSVGPLIIEPWIDHPNITAVLWAGLPGTEAGHSITDVLYGDWNPSGRLPYTIARNASDYPARLIFGGNPPDIVKINYTEGLLIDYRYFDAKNITPRFEFGFGLSYTSFHYRNLTISAIEAFTGLQRDEITNWEAGHATVITEGSSTALWLHEPAYQVTFTVENTGKVYGGDIPQLYVNFPAFSGEPPSVLKGFTNVEVHPGQRVPVTITLSRHDFSRELFPHKLE</sequence>
<dbReference type="InterPro" id="IPR002772">
    <property type="entry name" value="Glyco_hydro_3_C"/>
</dbReference>
<dbReference type="Pfam" id="PF00933">
    <property type="entry name" value="Glyco_hydro_3"/>
    <property type="match status" value="1"/>
</dbReference>
<dbReference type="PANTHER" id="PTHR42715">
    <property type="entry name" value="BETA-GLUCOSIDASE"/>
    <property type="match status" value="1"/>
</dbReference>
<evidence type="ECO:0000256" key="4">
    <source>
        <dbReference type="ARBA" id="ARBA00012744"/>
    </source>
</evidence>
<keyword evidence="9" id="KW-0326">Glycosidase</keyword>
<name>A0A0C3F811_PILCF</name>
<dbReference type="InParanoid" id="A0A0C3F811"/>
<evidence type="ECO:0000256" key="7">
    <source>
        <dbReference type="ARBA" id="ARBA00023180"/>
    </source>
</evidence>
<dbReference type="OrthoDB" id="416222at2759"/>
<evidence type="ECO:0000313" key="14">
    <source>
        <dbReference type="EMBL" id="KIM76069.1"/>
    </source>
</evidence>
<dbReference type="AlphaFoldDB" id="A0A0C3F811"/>
<reference evidence="14 15" key="1">
    <citation type="submission" date="2014-04" db="EMBL/GenBank/DDBJ databases">
        <authorList>
            <consortium name="DOE Joint Genome Institute"/>
            <person name="Kuo A."/>
            <person name="Tarkka M."/>
            <person name="Buscot F."/>
            <person name="Kohler A."/>
            <person name="Nagy L.G."/>
            <person name="Floudas D."/>
            <person name="Copeland A."/>
            <person name="Barry K.W."/>
            <person name="Cichocki N."/>
            <person name="Veneault-Fourrey C."/>
            <person name="LaButti K."/>
            <person name="Lindquist E.A."/>
            <person name="Lipzen A."/>
            <person name="Lundell T."/>
            <person name="Morin E."/>
            <person name="Murat C."/>
            <person name="Sun H."/>
            <person name="Tunlid A."/>
            <person name="Henrissat B."/>
            <person name="Grigoriev I.V."/>
            <person name="Hibbett D.S."/>
            <person name="Martin F."/>
            <person name="Nordberg H.P."/>
            <person name="Cantor M.N."/>
            <person name="Hua S.X."/>
        </authorList>
    </citation>
    <scope>NUCLEOTIDE SEQUENCE [LARGE SCALE GENOMIC DNA]</scope>
    <source>
        <strain evidence="14 15">F 1598</strain>
    </source>
</reference>
<evidence type="ECO:0000256" key="5">
    <source>
        <dbReference type="ARBA" id="ARBA00022801"/>
    </source>
</evidence>
<dbReference type="PRINTS" id="PR00133">
    <property type="entry name" value="GLHYDRLASE3"/>
</dbReference>
<dbReference type="EMBL" id="KN833039">
    <property type="protein sequence ID" value="KIM76069.1"/>
    <property type="molecule type" value="Genomic_DNA"/>
</dbReference>
<feature type="domain" description="Glycoside hydrolase family 3 N-terminal" evidence="11">
    <location>
        <begin position="35"/>
        <end position="263"/>
    </location>
</feature>
<dbReference type="FunFam" id="3.20.20.300:FF:000002">
    <property type="entry name" value="Probable beta-glucosidase"/>
    <property type="match status" value="1"/>
</dbReference>
<organism evidence="14 15">
    <name type="scientific">Piloderma croceum (strain F 1598)</name>
    <dbReference type="NCBI Taxonomy" id="765440"/>
    <lineage>
        <taxon>Eukaryota</taxon>
        <taxon>Fungi</taxon>
        <taxon>Dikarya</taxon>
        <taxon>Basidiomycota</taxon>
        <taxon>Agaricomycotina</taxon>
        <taxon>Agaricomycetes</taxon>
        <taxon>Agaricomycetidae</taxon>
        <taxon>Atheliales</taxon>
        <taxon>Atheliaceae</taxon>
        <taxon>Piloderma</taxon>
    </lineage>
</organism>
<dbReference type="Pfam" id="PF14310">
    <property type="entry name" value="Fn3-like"/>
    <property type="match status" value="1"/>
</dbReference>
<accession>A0A0C3F811</accession>
<dbReference type="SUPFAM" id="SSF51445">
    <property type="entry name" value="(Trans)glycosidases"/>
    <property type="match status" value="1"/>
</dbReference>
<feature type="domain" description="Fibronectin type III-like" evidence="13">
    <location>
        <begin position="634"/>
        <end position="678"/>
    </location>
</feature>
<dbReference type="STRING" id="765440.A0A0C3F811"/>
<dbReference type="Gene3D" id="3.40.50.1700">
    <property type="entry name" value="Glycoside hydrolase family 3 C-terminal domain"/>
    <property type="match status" value="1"/>
</dbReference>
<comment type="catalytic activity">
    <reaction evidence="1">
        <text>Hydrolysis of terminal, non-reducing beta-D-glucosyl residues with release of beta-D-glucose.</text>
        <dbReference type="EC" id="3.2.1.21"/>
    </reaction>
</comment>
<dbReference type="InterPro" id="IPR036881">
    <property type="entry name" value="Glyco_hydro_3_C_sf"/>
</dbReference>
<evidence type="ECO:0000259" key="13">
    <source>
        <dbReference type="Pfam" id="PF14310"/>
    </source>
</evidence>
<protein>
    <recommendedName>
        <fullName evidence="4">beta-glucosidase</fullName>
        <ecNumber evidence="4">3.2.1.21</ecNumber>
    </recommendedName>
</protein>
<keyword evidence="15" id="KW-1185">Reference proteome</keyword>
<evidence type="ECO:0000313" key="15">
    <source>
        <dbReference type="Proteomes" id="UP000054166"/>
    </source>
</evidence>
<evidence type="ECO:0000256" key="9">
    <source>
        <dbReference type="ARBA" id="ARBA00023295"/>
    </source>
</evidence>
<dbReference type="Gene3D" id="2.60.40.10">
    <property type="entry name" value="Immunoglobulins"/>
    <property type="match status" value="1"/>
</dbReference>
<evidence type="ECO:0000256" key="3">
    <source>
        <dbReference type="ARBA" id="ARBA00005336"/>
    </source>
</evidence>
<dbReference type="EC" id="3.2.1.21" evidence="4"/>
<comment type="similarity">
    <text evidence="3">Belongs to the glycosyl hydrolase 3 family.</text>
</comment>
<keyword evidence="10" id="KW-0624">Polysaccharide degradation</keyword>
<dbReference type="FunFam" id="3.40.50.1700:FF:000003">
    <property type="entry name" value="Probable beta-glucosidase"/>
    <property type="match status" value="1"/>
</dbReference>
<dbReference type="GO" id="GO:0030245">
    <property type="term" value="P:cellulose catabolic process"/>
    <property type="evidence" value="ECO:0007669"/>
    <property type="project" value="UniProtKB-KW"/>
</dbReference>
<evidence type="ECO:0000259" key="12">
    <source>
        <dbReference type="Pfam" id="PF01915"/>
    </source>
</evidence>
<dbReference type="HOGENOM" id="CLU_004542_2_3_1"/>
<keyword evidence="8" id="KW-0119">Carbohydrate metabolism</keyword>
<keyword evidence="6" id="KW-0136">Cellulose degradation</keyword>
<evidence type="ECO:0000256" key="2">
    <source>
        <dbReference type="ARBA" id="ARBA00004987"/>
    </source>
</evidence>
<dbReference type="Proteomes" id="UP000054166">
    <property type="component" value="Unassembled WGS sequence"/>
</dbReference>
<evidence type="ECO:0000256" key="8">
    <source>
        <dbReference type="ARBA" id="ARBA00023277"/>
    </source>
</evidence>
<keyword evidence="5 14" id="KW-0378">Hydrolase</keyword>
<keyword evidence="7" id="KW-0325">Glycoprotein</keyword>
<reference evidence="15" key="2">
    <citation type="submission" date="2015-01" db="EMBL/GenBank/DDBJ databases">
        <title>Evolutionary Origins and Diversification of the Mycorrhizal Mutualists.</title>
        <authorList>
            <consortium name="DOE Joint Genome Institute"/>
            <consortium name="Mycorrhizal Genomics Consortium"/>
            <person name="Kohler A."/>
            <person name="Kuo A."/>
            <person name="Nagy L.G."/>
            <person name="Floudas D."/>
            <person name="Copeland A."/>
            <person name="Barry K.W."/>
            <person name="Cichocki N."/>
            <person name="Veneault-Fourrey C."/>
            <person name="LaButti K."/>
            <person name="Lindquist E.A."/>
            <person name="Lipzen A."/>
            <person name="Lundell T."/>
            <person name="Morin E."/>
            <person name="Murat C."/>
            <person name="Riley R."/>
            <person name="Ohm R."/>
            <person name="Sun H."/>
            <person name="Tunlid A."/>
            <person name="Henrissat B."/>
            <person name="Grigoriev I.V."/>
            <person name="Hibbett D.S."/>
            <person name="Martin F."/>
        </authorList>
    </citation>
    <scope>NUCLEOTIDE SEQUENCE [LARGE SCALE GENOMIC DNA]</scope>
    <source>
        <strain evidence="15">F 1598</strain>
    </source>
</reference>
<feature type="domain" description="Glycoside hydrolase family 3 C-terminal" evidence="12">
    <location>
        <begin position="313"/>
        <end position="567"/>
    </location>
</feature>
<comment type="pathway">
    <text evidence="2">Glycan metabolism; cellulose degradation.</text>
</comment>
<gene>
    <name evidence="14" type="ORF">PILCRDRAFT_98801</name>
</gene>
<dbReference type="InterPro" id="IPR013783">
    <property type="entry name" value="Ig-like_fold"/>
</dbReference>
<evidence type="ECO:0000259" key="11">
    <source>
        <dbReference type="Pfam" id="PF00933"/>
    </source>
</evidence>
<dbReference type="Pfam" id="PF01915">
    <property type="entry name" value="Glyco_hydro_3_C"/>
    <property type="match status" value="1"/>
</dbReference>
<dbReference type="InterPro" id="IPR026891">
    <property type="entry name" value="Fn3-like"/>
</dbReference>
<dbReference type="InterPro" id="IPR036962">
    <property type="entry name" value="Glyco_hydro_3_N_sf"/>
</dbReference>
<dbReference type="PANTHER" id="PTHR42715:SF2">
    <property type="entry name" value="BETA-GLUCOSIDASE F-RELATED"/>
    <property type="match status" value="1"/>
</dbReference>
<evidence type="ECO:0000256" key="1">
    <source>
        <dbReference type="ARBA" id="ARBA00000448"/>
    </source>
</evidence>